<evidence type="ECO:0000259" key="9">
    <source>
        <dbReference type="SMART" id="SM00235"/>
    </source>
</evidence>
<dbReference type="RefSeq" id="WP_048116014.1">
    <property type="nucleotide sequence ID" value="NZ_CP011070.1"/>
</dbReference>
<evidence type="ECO:0000256" key="6">
    <source>
        <dbReference type="ARBA" id="ARBA00022801"/>
    </source>
</evidence>
<dbReference type="GeneID" id="24820215"/>
<dbReference type="Pfam" id="PF00413">
    <property type="entry name" value="Peptidase_M10"/>
    <property type="match status" value="1"/>
</dbReference>
<protein>
    <recommendedName>
        <fullName evidence="9">Peptidase metallopeptidase domain-containing protein</fullName>
    </recommendedName>
</protein>
<evidence type="ECO:0000256" key="5">
    <source>
        <dbReference type="ARBA" id="ARBA00022729"/>
    </source>
</evidence>
<dbReference type="GO" id="GO:0004222">
    <property type="term" value="F:metalloendopeptidase activity"/>
    <property type="evidence" value="ECO:0007669"/>
    <property type="project" value="InterPro"/>
</dbReference>
<feature type="domain" description="Peptidase metallopeptidase" evidence="9">
    <location>
        <begin position="30"/>
        <end position="221"/>
    </location>
</feature>
<reference evidence="10 11" key="2">
    <citation type="journal article" date="2016" name="ISME J.">
        <title>Physiological and genomic characterization of two novel marine thaumarchaeal strains indicates niche differentiation.</title>
        <authorList>
            <person name="Bayer B."/>
            <person name="Vojvoda J."/>
            <person name="Offre P."/>
            <person name="Alves R.J."/>
            <person name="Elisabeth N.H."/>
            <person name="Garcia J.A."/>
            <person name="Volland J.M."/>
            <person name="Srivastava A."/>
            <person name="Schleper C."/>
            <person name="Herndl G.J."/>
        </authorList>
    </citation>
    <scope>NUCLEOTIDE SEQUENCE [LARGE SCALE GENOMIC DNA]</scope>
    <source>
        <strain evidence="10 11">NF5</strain>
    </source>
</reference>
<dbReference type="GO" id="GO:0005615">
    <property type="term" value="C:extracellular space"/>
    <property type="evidence" value="ECO:0007669"/>
    <property type="project" value="TreeGrafter"/>
</dbReference>
<evidence type="ECO:0000313" key="11">
    <source>
        <dbReference type="Proteomes" id="UP000032408"/>
    </source>
</evidence>
<keyword evidence="7" id="KW-0862">Zinc</keyword>
<evidence type="ECO:0000256" key="2">
    <source>
        <dbReference type="ARBA" id="ARBA00010370"/>
    </source>
</evidence>
<dbReference type="Proteomes" id="UP000032408">
    <property type="component" value="Chromosome"/>
</dbReference>
<evidence type="ECO:0000256" key="1">
    <source>
        <dbReference type="ARBA" id="ARBA00001947"/>
    </source>
</evidence>
<dbReference type="GO" id="GO:0006508">
    <property type="term" value="P:proteolysis"/>
    <property type="evidence" value="ECO:0007669"/>
    <property type="project" value="UniProtKB-KW"/>
</dbReference>
<evidence type="ECO:0000256" key="4">
    <source>
        <dbReference type="ARBA" id="ARBA00022723"/>
    </source>
</evidence>
<comment type="cofactor">
    <cofactor evidence="1">
        <name>Zn(2+)</name>
        <dbReference type="ChEBI" id="CHEBI:29105"/>
    </cofactor>
</comment>
<keyword evidence="3" id="KW-0645">Protease</keyword>
<evidence type="ECO:0000256" key="8">
    <source>
        <dbReference type="ARBA" id="ARBA00023049"/>
    </source>
</evidence>
<dbReference type="EMBL" id="CP011070">
    <property type="protein sequence ID" value="AJW70689.1"/>
    <property type="molecule type" value="Genomic_DNA"/>
</dbReference>
<dbReference type="AlphaFoldDB" id="A0A0D5C1L2"/>
<dbReference type="PANTHER" id="PTHR10201">
    <property type="entry name" value="MATRIX METALLOPROTEINASE"/>
    <property type="match status" value="1"/>
</dbReference>
<dbReference type="PANTHER" id="PTHR10201:SF291">
    <property type="entry name" value="MATRIX METALLOPROTEINASE 1, ISOFORM C-RELATED"/>
    <property type="match status" value="1"/>
</dbReference>
<dbReference type="SUPFAM" id="SSF55486">
    <property type="entry name" value="Metalloproteases ('zincins'), catalytic domain"/>
    <property type="match status" value="1"/>
</dbReference>
<dbReference type="GO" id="GO:0030198">
    <property type="term" value="P:extracellular matrix organization"/>
    <property type="evidence" value="ECO:0007669"/>
    <property type="project" value="TreeGrafter"/>
</dbReference>
<keyword evidence="6" id="KW-0378">Hydrolase</keyword>
<sequence>MKCHFIKSPDGYYGKEFLEVNENKKKNEIEQLEWPYKYPDGIVTYKIISHSKDIKSKKIQTKAVVVGVRAIGLHIKNIRFKRERDISKNTDIDIYFTQDDPEFIKNPQILAYAHLIPRDLSKKPDHKKIVFNDNHFWTVYGDQIPGKLIDPIHYKKDSKTKVKSESLLHVFMHEFIHKIGLRHDIKSKDAIMWPFSKSLDHPNAFVLHPRDISRLQKKYGKRELSENRITRMRNRRLARHDFKRY</sequence>
<dbReference type="GO" id="GO:0030574">
    <property type="term" value="P:collagen catabolic process"/>
    <property type="evidence" value="ECO:0007669"/>
    <property type="project" value="TreeGrafter"/>
</dbReference>
<dbReference type="KEGG" id="nin:NADRNF5_0998"/>
<name>A0A0D5C1L2_9ARCH</name>
<accession>A0A0D5C1L2</accession>
<comment type="similarity">
    <text evidence="2">Belongs to the peptidase M10A family.</text>
</comment>
<evidence type="ECO:0000256" key="7">
    <source>
        <dbReference type="ARBA" id="ARBA00022833"/>
    </source>
</evidence>
<dbReference type="InterPro" id="IPR006026">
    <property type="entry name" value="Peptidase_Metallo"/>
</dbReference>
<dbReference type="HOGENOM" id="CLU_1131562_0_0_2"/>
<dbReference type="InterPro" id="IPR024079">
    <property type="entry name" value="MetalloPept_cat_dom_sf"/>
</dbReference>
<evidence type="ECO:0000256" key="3">
    <source>
        <dbReference type="ARBA" id="ARBA00022670"/>
    </source>
</evidence>
<gene>
    <name evidence="10" type="ORF">NADRNF5_0998</name>
</gene>
<dbReference type="InterPro" id="IPR001818">
    <property type="entry name" value="Pept_M10_metallopeptidase"/>
</dbReference>
<dbReference type="Gene3D" id="3.40.390.10">
    <property type="entry name" value="Collagenase (Catalytic Domain)"/>
    <property type="match status" value="1"/>
</dbReference>
<dbReference type="GO" id="GO:0031012">
    <property type="term" value="C:extracellular matrix"/>
    <property type="evidence" value="ECO:0007669"/>
    <property type="project" value="InterPro"/>
</dbReference>
<keyword evidence="5" id="KW-0732">Signal</keyword>
<keyword evidence="11" id="KW-1185">Reference proteome</keyword>
<evidence type="ECO:0000313" key="10">
    <source>
        <dbReference type="EMBL" id="AJW70689.1"/>
    </source>
</evidence>
<dbReference type="SMART" id="SM00235">
    <property type="entry name" value="ZnMc"/>
    <property type="match status" value="1"/>
</dbReference>
<organism evidence="10 11">
    <name type="scientific">Nitrosopumilus adriaticus</name>
    <dbReference type="NCBI Taxonomy" id="1580092"/>
    <lineage>
        <taxon>Archaea</taxon>
        <taxon>Nitrososphaerota</taxon>
        <taxon>Nitrososphaeria</taxon>
        <taxon>Nitrosopumilales</taxon>
        <taxon>Nitrosopumilaceae</taxon>
        <taxon>Nitrosopumilus</taxon>
    </lineage>
</organism>
<proteinExistence type="inferred from homology"/>
<dbReference type="GO" id="GO:0008270">
    <property type="term" value="F:zinc ion binding"/>
    <property type="evidence" value="ECO:0007669"/>
    <property type="project" value="InterPro"/>
</dbReference>
<reference evidence="11" key="1">
    <citation type="submission" date="2015-03" db="EMBL/GenBank/DDBJ databases">
        <title>Characterization of two novel Thaumarchaeota isolated from the Northern Adriatic Sea.</title>
        <authorList>
            <person name="Bayer B."/>
            <person name="Vojvoda J."/>
            <person name="Offre P."/>
            <person name="Srivastava A."/>
            <person name="Elisabeth N."/>
            <person name="Garcia J.A.L."/>
            <person name="Schleper C."/>
            <person name="Herndl G.J."/>
        </authorList>
    </citation>
    <scope>NUCLEOTIDE SEQUENCE [LARGE SCALE GENOMIC DNA]</scope>
    <source>
        <strain evidence="11">NF5</strain>
    </source>
</reference>
<keyword evidence="8" id="KW-0482">Metalloprotease</keyword>
<keyword evidence="4" id="KW-0479">Metal-binding</keyword>